<name>A0ABP0KQ93_9DINO</name>
<evidence type="ECO:0000313" key="2">
    <source>
        <dbReference type="Proteomes" id="UP001642484"/>
    </source>
</evidence>
<evidence type="ECO:0000313" key="1">
    <source>
        <dbReference type="EMBL" id="CAK9028742.1"/>
    </source>
</evidence>
<proteinExistence type="predicted"/>
<keyword evidence="2" id="KW-1185">Reference proteome</keyword>
<organism evidence="1 2">
    <name type="scientific">Durusdinium trenchii</name>
    <dbReference type="NCBI Taxonomy" id="1381693"/>
    <lineage>
        <taxon>Eukaryota</taxon>
        <taxon>Sar</taxon>
        <taxon>Alveolata</taxon>
        <taxon>Dinophyceae</taxon>
        <taxon>Suessiales</taxon>
        <taxon>Symbiodiniaceae</taxon>
        <taxon>Durusdinium</taxon>
    </lineage>
</organism>
<dbReference type="Proteomes" id="UP001642484">
    <property type="component" value="Unassembled WGS sequence"/>
</dbReference>
<protein>
    <submittedName>
        <fullName evidence="1">Uncharacterized protein</fullName>
    </submittedName>
</protein>
<gene>
    <name evidence="1" type="ORF">CCMP2556_LOCUS17221</name>
</gene>
<accession>A0ABP0KQ93</accession>
<reference evidence="1 2" key="1">
    <citation type="submission" date="2024-02" db="EMBL/GenBank/DDBJ databases">
        <authorList>
            <person name="Chen Y."/>
            <person name="Shah S."/>
            <person name="Dougan E. K."/>
            <person name="Thang M."/>
            <person name="Chan C."/>
        </authorList>
    </citation>
    <scope>NUCLEOTIDE SEQUENCE [LARGE SCALE GENOMIC DNA]</scope>
</reference>
<dbReference type="EMBL" id="CAXAMN010009446">
    <property type="protein sequence ID" value="CAK9028742.1"/>
    <property type="molecule type" value="Genomic_DNA"/>
</dbReference>
<sequence>MAPPSPPRRKRDTVQRENFADLVDEKRRHLVKSKEFSLDDGSFTPGEVEVVLFDVYSLDSFVACCAARAALTQHAQFEGVTRNGSVEQLEIDVTDKVVAMVGVCWDYETMRDLCCDRAKSILVLESEDSLPEVEKSELINLGVWIETDSRFGAGVLAWEFFNKGEPVPLLLRAVEDIHLGRGVFLDGKAMEDGIDALLEDDDIENVTLAIQGLLCPLGYREKIFQKFHSLLTDSKETKRRLQTIADRGRAREPEIRKDQLEAVSKSVVRVFRHFPAWKCNMVMMTSKFEGRVAEFLAESLAQRCQGQENRCMGAVLEMKEGSTVRVTLRSLDGGPDVSEVAHRFEGCGTGTRAFFKVRSDLLESSLEQPEIVLPLICRRVMLVLMFSFSWSECSEWFLCCVIDLPPTQRQCFHCAFGFNYSKARSH</sequence>
<comment type="caution">
    <text evidence="1">The sequence shown here is derived from an EMBL/GenBank/DDBJ whole genome shotgun (WGS) entry which is preliminary data.</text>
</comment>